<evidence type="ECO:0000259" key="1">
    <source>
        <dbReference type="Pfam" id="PF25980"/>
    </source>
</evidence>
<dbReference type="InterPro" id="IPR045894">
    <property type="entry name" value="At5g08430-like"/>
</dbReference>
<dbReference type="Proteomes" id="UP000288805">
    <property type="component" value="Unassembled WGS sequence"/>
</dbReference>
<organism evidence="2 3">
    <name type="scientific">Vitis vinifera</name>
    <name type="common">Grape</name>
    <dbReference type="NCBI Taxonomy" id="29760"/>
    <lineage>
        <taxon>Eukaryota</taxon>
        <taxon>Viridiplantae</taxon>
        <taxon>Streptophyta</taxon>
        <taxon>Embryophyta</taxon>
        <taxon>Tracheophyta</taxon>
        <taxon>Spermatophyta</taxon>
        <taxon>Magnoliopsida</taxon>
        <taxon>eudicotyledons</taxon>
        <taxon>Gunneridae</taxon>
        <taxon>Pentapetalae</taxon>
        <taxon>rosids</taxon>
        <taxon>Vitales</taxon>
        <taxon>Vitaceae</taxon>
        <taxon>Viteae</taxon>
        <taxon>Vitis</taxon>
    </lineage>
</organism>
<evidence type="ECO:0000313" key="2">
    <source>
        <dbReference type="EMBL" id="RVW44324.1"/>
    </source>
</evidence>
<sequence length="130" mass="15122">MKKRYFTTGSKTGFLKEHLFKQCSILLGNALVLLGYASPFSSKSLASSLELESLGFCSPFCLKNVRQVEFEEKARSLHEDITKHWIKKELSRLQNLIDRANEKGCRSEYPLLIYCNITIYAECYYRMFML</sequence>
<feature type="domain" description="NERD" evidence="1">
    <location>
        <begin position="79"/>
        <end position="123"/>
    </location>
</feature>
<dbReference type="Pfam" id="PF25980">
    <property type="entry name" value="NERD_plant"/>
    <property type="match status" value="1"/>
</dbReference>
<reference evidence="2 3" key="1">
    <citation type="journal article" date="2018" name="PLoS Genet.">
        <title>Population sequencing reveals clonal diversity and ancestral inbreeding in the grapevine cultivar Chardonnay.</title>
        <authorList>
            <person name="Roach M.J."/>
            <person name="Johnson D.L."/>
            <person name="Bohlmann J."/>
            <person name="van Vuuren H.J."/>
            <person name="Jones S.J."/>
            <person name="Pretorius I.S."/>
            <person name="Schmidt S.A."/>
            <person name="Borneman A.R."/>
        </authorList>
    </citation>
    <scope>NUCLEOTIDE SEQUENCE [LARGE SCALE GENOMIC DNA]</scope>
    <source>
        <strain evidence="3">cv. Chardonnay</strain>
        <tissue evidence="2">Leaf</tissue>
    </source>
</reference>
<proteinExistence type="predicted"/>
<dbReference type="AlphaFoldDB" id="A0A438E9K4"/>
<gene>
    <name evidence="2" type="ORF">CK203_070942</name>
</gene>
<dbReference type="PANTHER" id="PTHR46851">
    <property type="entry name" value="OS01G0884500 PROTEIN"/>
    <property type="match status" value="1"/>
</dbReference>
<accession>A0A438E9K4</accession>
<evidence type="ECO:0000313" key="3">
    <source>
        <dbReference type="Proteomes" id="UP000288805"/>
    </source>
</evidence>
<name>A0A438E9K4_VITVI</name>
<dbReference type="InterPro" id="IPR058668">
    <property type="entry name" value="NERD_dom"/>
</dbReference>
<dbReference type="PANTHER" id="PTHR46851:SF23">
    <property type="entry name" value="SWIB_MDM2 DOMAIN-CONTAINING PROTEIN"/>
    <property type="match status" value="1"/>
</dbReference>
<dbReference type="EMBL" id="QGNW01001357">
    <property type="protein sequence ID" value="RVW44324.1"/>
    <property type="molecule type" value="Genomic_DNA"/>
</dbReference>
<comment type="caution">
    <text evidence="2">The sequence shown here is derived from an EMBL/GenBank/DDBJ whole genome shotgun (WGS) entry which is preliminary data.</text>
</comment>
<protein>
    <recommendedName>
        <fullName evidence="1">NERD domain-containing protein</fullName>
    </recommendedName>
</protein>